<evidence type="ECO:0000313" key="2">
    <source>
        <dbReference type="Proteomes" id="UP001230005"/>
    </source>
</evidence>
<proteinExistence type="predicted"/>
<protein>
    <submittedName>
        <fullName evidence="1">Uncharacterized protein</fullName>
    </submittedName>
</protein>
<dbReference type="EMBL" id="JAUSUG010000016">
    <property type="protein sequence ID" value="MDQ0256330.1"/>
    <property type="molecule type" value="Genomic_DNA"/>
</dbReference>
<reference evidence="1 2" key="1">
    <citation type="submission" date="2023-07" db="EMBL/GenBank/DDBJ databases">
        <title>Genomic Encyclopedia of Type Strains, Phase IV (KMG-IV): sequencing the most valuable type-strain genomes for metagenomic binning, comparative biology and taxonomic classification.</title>
        <authorList>
            <person name="Goeker M."/>
        </authorList>
    </citation>
    <scope>NUCLEOTIDE SEQUENCE [LARGE SCALE GENOMIC DNA]</scope>
    <source>
        <strain evidence="1 2">DSM 9768</strain>
    </source>
</reference>
<name>A0ABU0A1U9_9BACI</name>
<gene>
    <name evidence="1" type="ORF">J2S74_003750</name>
</gene>
<sequence>MSKEDKEKRIKYSIWETRTDERQLRTIKKSPKLNGDTTFNTKNK</sequence>
<comment type="caution">
    <text evidence="1">The sequence shown here is derived from an EMBL/GenBank/DDBJ whole genome shotgun (WGS) entry which is preliminary data.</text>
</comment>
<dbReference type="RefSeq" id="WP_307328297.1">
    <property type="nucleotide sequence ID" value="NZ_JAUSUG010000016.1"/>
</dbReference>
<keyword evidence="2" id="KW-1185">Reference proteome</keyword>
<dbReference type="Proteomes" id="UP001230005">
    <property type="component" value="Unassembled WGS sequence"/>
</dbReference>
<evidence type="ECO:0000313" key="1">
    <source>
        <dbReference type="EMBL" id="MDQ0256330.1"/>
    </source>
</evidence>
<accession>A0ABU0A1U9</accession>
<organism evidence="1 2">
    <name type="scientific">Evansella vedderi</name>
    <dbReference type="NCBI Taxonomy" id="38282"/>
    <lineage>
        <taxon>Bacteria</taxon>
        <taxon>Bacillati</taxon>
        <taxon>Bacillota</taxon>
        <taxon>Bacilli</taxon>
        <taxon>Bacillales</taxon>
        <taxon>Bacillaceae</taxon>
        <taxon>Evansella</taxon>
    </lineage>
</organism>